<dbReference type="InterPro" id="IPR008763">
    <property type="entry name" value="Peptidase_S55"/>
</dbReference>
<reference evidence="3 4" key="1">
    <citation type="journal article" date="2008" name="Int. J. Syst. Evol. Microbiol.">
        <title>Nocardioides daphniae sp. nov., isolated from Daphnia cucullata (Crustacea: Cladocera).</title>
        <authorList>
            <person name="Toth E.M."/>
            <person name="Keki Z."/>
            <person name="Homonnay Z.G."/>
            <person name="Borsodi A.K."/>
            <person name="Marialigeti K."/>
            <person name="Schumann P."/>
        </authorList>
    </citation>
    <scope>NUCLEOTIDE SEQUENCE [LARGE SCALE GENOMIC DNA]</scope>
    <source>
        <strain evidence="3 4">JCM 16608</strain>
    </source>
</reference>
<organism evidence="3 4">
    <name type="scientific">Nocardioides daphniae</name>
    <dbReference type="NCBI Taxonomy" id="402297"/>
    <lineage>
        <taxon>Bacteria</taxon>
        <taxon>Bacillati</taxon>
        <taxon>Actinomycetota</taxon>
        <taxon>Actinomycetes</taxon>
        <taxon>Propionibacteriales</taxon>
        <taxon>Nocardioidaceae</taxon>
        <taxon>Nocardioides</taxon>
    </lineage>
</organism>
<protein>
    <recommendedName>
        <fullName evidence="2">Peptidase S55 domain-containing protein</fullName>
    </recommendedName>
</protein>
<feature type="signal peptide" evidence="1">
    <location>
        <begin position="1"/>
        <end position="37"/>
    </location>
</feature>
<evidence type="ECO:0000313" key="4">
    <source>
        <dbReference type="Proteomes" id="UP000297025"/>
    </source>
</evidence>
<dbReference type="OrthoDB" id="9765242at2"/>
<evidence type="ECO:0000313" key="3">
    <source>
        <dbReference type="EMBL" id="QCC77326.1"/>
    </source>
</evidence>
<dbReference type="PROSITE" id="PS51494">
    <property type="entry name" value="SPOIVB"/>
    <property type="match status" value="1"/>
</dbReference>
<proteinExistence type="predicted"/>
<dbReference type="RefSeq" id="WP_135832371.1">
    <property type="nucleotide sequence ID" value="NZ_CP038462.1"/>
</dbReference>
<keyword evidence="1" id="KW-0732">Signal</keyword>
<accession>A0A4P7UBH5</accession>
<name>A0A4P7UBH5_9ACTN</name>
<sequence>MSHVNRPTRSITSLAAGAGLLLSTAAVVLASSHTASSAPPGGDCATPFPVAELESGDAVTGLTVAKGTTPAGFTGEVLGVVEDGIAPGLDMVMVDLTSPDIDRVKSIWQGMSGSPVYAADGRLIGAVAYGLSYGPSQIAGVTPFEKMDDYLGAASRSTVTLDRADARAVARSAGVTQAQAARGFKRLSVPMAVSGINPARIDKVARREYLRTPLAGASSGAAVGAETIVAGGNLGASVSYGTVNYAGVGTATSVCDGEVVGFGHPLAYLGATTAALHPASAVYVQPDPVGAAFKVANLGAPVGSITDDRYAGISGAFGAAPKGTVISARSVFGSRSFAGTSTVTVPLFTGEVAWYHLATVNDRAVDGMTKGNALVSWSIKGKDAKGKAYELKHTDRYLGSYDVTSEGVGELPDLVWSLSELDGVTVDSVTSDSKIVTDAKRLKVSEVHRKVKGKWVNITGDLTLKAGSKVTLRAALSGKGTPVYRTMTLTVPKKLKGKKAPLWVRGGYDHAGQGGWGSLPGLKTYVATKVRNDQVVAQLGNAPEGKAAPAQAVAGHTSNVVTGQKRIRVIIK</sequence>
<dbReference type="SUPFAM" id="SSF50494">
    <property type="entry name" value="Trypsin-like serine proteases"/>
    <property type="match status" value="1"/>
</dbReference>
<feature type="chain" id="PRO_5021004666" description="Peptidase S55 domain-containing protein" evidence="1">
    <location>
        <begin position="38"/>
        <end position="572"/>
    </location>
</feature>
<dbReference type="KEGG" id="ndp:E2C04_09305"/>
<feature type="domain" description="Peptidase S55" evidence="2">
    <location>
        <begin position="1"/>
        <end position="163"/>
    </location>
</feature>
<gene>
    <name evidence="3" type="ORF">E2C04_09305</name>
</gene>
<dbReference type="InterPro" id="IPR009003">
    <property type="entry name" value="Peptidase_S1_PA"/>
</dbReference>
<dbReference type="EMBL" id="CP038462">
    <property type="protein sequence ID" value="QCC77326.1"/>
    <property type="molecule type" value="Genomic_DNA"/>
</dbReference>
<dbReference type="Proteomes" id="UP000297025">
    <property type="component" value="Chromosome"/>
</dbReference>
<dbReference type="AlphaFoldDB" id="A0A4P7UBH5"/>
<evidence type="ECO:0000256" key="1">
    <source>
        <dbReference type="SAM" id="SignalP"/>
    </source>
</evidence>
<evidence type="ECO:0000259" key="2">
    <source>
        <dbReference type="PROSITE" id="PS51494"/>
    </source>
</evidence>